<reference evidence="3" key="1">
    <citation type="submission" date="2022-11" db="UniProtKB">
        <authorList>
            <consortium name="WormBaseParasite"/>
        </authorList>
    </citation>
    <scope>IDENTIFICATION</scope>
</reference>
<name>A0A914M5X5_MELIC</name>
<feature type="region of interest" description="Disordered" evidence="1">
    <location>
        <begin position="150"/>
        <end position="174"/>
    </location>
</feature>
<dbReference type="WBParaSite" id="Minc3s01330g22841">
    <property type="protein sequence ID" value="Minc3s01330g22841"/>
    <property type="gene ID" value="Minc3s01330g22841"/>
</dbReference>
<accession>A0A914M5X5</accession>
<protein>
    <submittedName>
        <fullName evidence="3">Glutaredoxin domain-containing protein</fullName>
    </submittedName>
</protein>
<proteinExistence type="predicted"/>
<evidence type="ECO:0000313" key="2">
    <source>
        <dbReference type="Proteomes" id="UP000887563"/>
    </source>
</evidence>
<dbReference type="Gene3D" id="3.40.30.10">
    <property type="entry name" value="Glutaredoxin"/>
    <property type="match status" value="1"/>
</dbReference>
<evidence type="ECO:0000256" key="1">
    <source>
        <dbReference type="SAM" id="MobiDB-lite"/>
    </source>
</evidence>
<evidence type="ECO:0000313" key="3">
    <source>
        <dbReference type="WBParaSite" id="Minc3s01330g22841"/>
    </source>
</evidence>
<dbReference type="AlphaFoldDB" id="A0A914M5X5"/>
<organism evidence="2 3">
    <name type="scientific">Meloidogyne incognita</name>
    <name type="common">Southern root-knot nematode worm</name>
    <name type="synonym">Oxyuris incognita</name>
    <dbReference type="NCBI Taxonomy" id="6306"/>
    <lineage>
        <taxon>Eukaryota</taxon>
        <taxon>Metazoa</taxon>
        <taxon>Ecdysozoa</taxon>
        <taxon>Nematoda</taxon>
        <taxon>Chromadorea</taxon>
        <taxon>Rhabditida</taxon>
        <taxon>Tylenchina</taxon>
        <taxon>Tylenchomorpha</taxon>
        <taxon>Tylenchoidea</taxon>
        <taxon>Meloidogynidae</taxon>
        <taxon>Meloidogyninae</taxon>
        <taxon>Meloidogyne</taxon>
        <taxon>Meloidogyne incognita group</taxon>
    </lineage>
</organism>
<sequence length="174" mass="20319">MSRVDSFKEFLTNLIPTIYHILRLPAVLYADSSSSGSRKLETLLREVYGLPLVTFYVDRIGNGKPRLVERNLEQLTAHRGLPYLFICGTFIGSKEHIQNYHEKHHIPQLVEYVCNGEGKRETTKENITTTNNTLSEKQKTQKLKLMDEQQQPLFNEKIKENKNNFKNLKEKKRK</sequence>
<keyword evidence="2" id="KW-1185">Reference proteome</keyword>
<dbReference type="Proteomes" id="UP000887563">
    <property type="component" value="Unplaced"/>
</dbReference>